<sequence length="62" mass="6436">MGKAITQREGAVMILGGGIAGIQAALDMTDLGYYVYLVEKAPAVGGVMAQLDKTFPTNDCSL</sequence>
<dbReference type="Proteomes" id="UP000011721">
    <property type="component" value="Chromosome"/>
</dbReference>
<protein>
    <submittedName>
        <fullName evidence="1">Uncharacterized protein</fullName>
    </submittedName>
</protein>
<proteinExistence type="predicted"/>
<dbReference type="Gene3D" id="3.40.50.720">
    <property type="entry name" value="NAD(P)-binding Rossmann-like Domain"/>
    <property type="match status" value="1"/>
</dbReference>
<dbReference type="EMBL" id="CP003985">
    <property type="protein sequence ID" value="AGF79685.1"/>
    <property type="molecule type" value="Genomic_DNA"/>
</dbReference>
<evidence type="ECO:0000313" key="2">
    <source>
        <dbReference type="Proteomes" id="UP000011721"/>
    </source>
</evidence>
<dbReference type="KEGG" id="dsf:UWK_03158"/>
<gene>
    <name evidence="1" type="ordered locus">UWK_03158</name>
</gene>
<evidence type="ECO:0000313" key="1">
    <source>
        <dbReference type="EMBL" id="AGF79685.1"/>
    </source>
</evidence>
<dbReference type="HOGENOM" id="CLU_198876_0_0_7"/>
<dbReference type="STRING" id="1167006.UWK_03158"/>
<dbReference type="SUPFAM" id="SSF51971">
    <property type="entry name" value="Nucleotide-binding domain"/>
    <property type="match status" value="1"/>
</dbReference>
<name>M1PJE0_DESSD</name>
<keyword evidence="2" id="KW-1185">Reference proteome</keyword>
<dbReference type="AlphaFoldDB" id="M1PJE0"/>
<dbReference type="eggNOG" id="COG1148">
    <property type="taxonomic scope" value="Bacteria"/>
</dbReference>
<organism evidence="1 2">
    <name type="scientific">Desulfocapsa sulfexigens (strain DSM 10523 / SB164P1)</name>
    <dbReference type="NCBI Taxonomy" id="1167006"/>
    <lineage>
        <taxon>Bacteria</taxon>
        <taxon>Pseudomonadati</taxon>
        <taxon>Thermodesulfobacteriota</taxon>
        <taxon>Desulfobulbia</taxon>
        <taxon>Desulfobulbales</taxon>
        <taxon>Desulfocapsaceae</taxon>
        <taxon>Desulfocapsa</taxon>
    </lineage>
</organism>
<accession>M1PJE0</accession>
<dbReference type="Pfam" id="PF12831">
    <property type="entry name" value="FAD_oxidored"/>
    <property type="match status" value="1"/>
</dbReference>
<reference evidence="2" key="1">
    <citation type="journal article" date="2013" name="Stand. Genomic Sci.">
        <title>Complete genome sequence of Desulfocapsa sulfexigens, a marine deltaproteobacterium specialized in disproportionating inorganic sulfur compounds.</title>
        <authorList>
            <person name="Finster K.W."/>
            <person name="Kjeldsen K.U."/>
            <person name="Kube M."/>
            <person name="Reinhardt R."/>
            <person name="Mussmann M."/>
            <person name="Amann R."/>
            <person name="Schreiber L."/>
        </authorList>
    </citation>
    <scope>NUCLEOTIDE SEQUENCE [LARGE SCALE GENOMIC DNA]</scope>
    <source>
        <strain evidence="2">DSM 10523 / SB164P1</strain>
    </source>
</reference>